<feature type="compositionally biased region" description="Acidic residues" evidence="12">
    <location>
        <begin position="962"/>
        <end position="971"/>
    </location>
</feature>
<dbReference type="Pfam" id="PF00855">
    <property type="entry name" value="PWWP"/>
    <property type="match status" value="1"/>
</dbReference>
<dbReference type="SUPFAM" id="SSF47370">
    <property type="entry name" value="Bromodomain"/>
    <property type="match status" value="1"/>
</dbReference>
<feature type="compositionally biased region" description="Basic and acidic residues" evidence="12">
    <location>
        <begin position="771"/>
        <end position="781"/>
    </location>
</feature>
<accession>A0A1Y2BEG0</accession>
<dbReference type="InterPro" id="IPR019787">
    <property type="entry name" value="Znf_PHD-finger"/>
</dbReference>
<feature type="compositionally biased region" description="Acidic residues" evidence="12">
    <location>
        <begin position="992"/>
        <end position="1001"/>
    </location>
</feature>
<keyword evidence="8 10" id="KW-0103">Bromodomain</keyword>
<evidence type="ECO:0000256" key="2">
    <source>
        <dbReference type="ARBA" id="ARBA00022553"/>
    </source>
</evidence>
<name>A0A1Y2BEG0_9TREE</name>
<organism evidence="17 18">
    <name type="scientific">Naematelia encephala</name>
    <dbReference type="NCBI Taxonomy" id="71784"/>
    <lineage>
        <taxon>Eukaryota</taxon>
        <taxon>Fungi</taxon>
        <taxon>Dikarya</taxon>
        <taxon>Basidiomycota</taxon>
        <taxon>Agaricomycotina</taxon>
        <taxon>Tremellomycetes</taxon>
        <taxon>Tremellales</taxon>
        <taxon>Naemateliaceae</taxon>
        <taxon>Naematelia</taxon>
    </lineage>
</organism>
<evidence type="ECO:0000259" key="16">
    <source>
        <dbReference type="PROSITE" id="PS51805"/>
    </source>
</evidence>
<keyword evidence="9" id="KW-0539">Nucleus</keyword>
<evidence type="ECO:0000256" key="3">
    <source>
        <dbReference type="ARBA" id="ARBA00022723"/>
    </source>
</evidence>
<dbReference type="InterPro" id="IPR036427">
    <property type="entry name" value="Bromodomain-like_sf"/>
</dbReference>
<evidence type="ECO:0000259" key="13">
    <source>
        <dbReference type="PROSITE" id="PS50014"/>
    </source>
</evidence>
<sequence length="1137" mass="127748">MPVLESSADQKYTLQLPTVSFRVITDDKSAGRPVGVHSEQIKGYGYNDGADFEKPEHYIRYIEPIESELATRVEYDMDEQDQEWLDAINAERKKDQSGPVSYEIFEIIMDKLEKEWFDLIKKIPQPASHLPVEDSKCSICDDGEGENSNAIVFCDGCNLAVHQDCYGVPYIPEGQWLCRKCTVSPENPVSCVFCPNEGGAFKQTSGGHWAHLLCAMWIPEVSVGNAIYMEPIEGVEYVPKNRWKLVCSLCRERTGACIQCDNRSCFTAFHVTCARQMGLLQTMKSVLSDGVLRAFCVKHLPDGPREGYDDDDGSEFGATTQRRRSTHQHPANNAVTTKSARAHAKSYRPGPPIVPRKITDQLFAYVSKISIRKRQPFIERLCRYWSLKREARRGAPLLKRLHLEPWTASNASKQQSEEEKAKKLKFLTLLRNDLEKVRMLAELVRKREKEKLRQAQTIKDVVDSFIFPHYARLRLTLEKISAMDRNELFVHPVNRAEVPDYFEVIKEPMCWLYIDEKLEKNDYSHVSQFKRDIYLVLDNAMKYNAAETTFHRTAKRIKTNCQPLLDELDAISAHAAFSLGEDGLPNGVIDQSPDVGDLEPSLLLLQSLAQPAVDDPSHDFLASVFAFQMEKPKEPTPPPPSPPKKKERKYESAAERRQKWEEREAKYHDRMTASRPTRAARAAVSAFAEEAGVQLSSDVDNSGPSEPAKLNRRRSTRLPPSSTIQEESAPNSVKDGARPHRPQVGVAGIETIPVISDRERREMEKAMDIVTEKVDEKDQFKRFNVGWVLPEGSKRRRSAQPELSTSRPAPIRKPRQSKTASEVPSAQAHPASSSIPDPPSSSTKTGSSLSPPPSVQASPVNKIHSSPSKPNRKRKASSGTAEATPRKRSRPTAGVKEERQSDRTLASETRETTPRGSLTRNRKDRAKAKDALEDEDDITPIPSSMDVTPKSIKKNKRKAVDEEQEEGEDDITPLPSANATPRVAKKHKTDDTRDDPEEEDPYPVGTLVWAKLTSFPFFPAEVIDPEDPEQGVPNQVIFGRAAAEADNQATGLRTWLVRFFDAQASYGWIPAKQLDMLGDSDEVDEGYLAGKERGKTKGFRRPRMKQAVRKAYRAALSHKAEDGEDGEDDGQEGDVEV</sequence>
<dbReference type="PRINTS" id="PR00503">
    <property type="entry name" value="BROMODOMAIN"/>
</dbReference>
<keyword evidence="5 11" id="KW-0863">Zinc-finger</keyword>
<dbReference type="Gene3D" id="3.30.40.10">
    <property type="entry name" value="Zinc/RING finger domain, C3HC4 (zinc finger)"/>
    <property type="match status" value="2"/>
</dbReference>
<keyword evidence="6" id="KW-0862">Zinc</keyword>
<feature type="region of interest" description="Disordered" evidence="12">
    <location>
        <begin position="1114"/>
        <end position="1137"/>
    </location>
</feature>
<feature type="region of interest" description="Disordered" evidence="12">
    <location>
        <begin position="692"/>
        <end position="752"/>
    </location>
</feature>
<evidence type="ECO:0000259" key="14">
    <source>
        <dbReference type="PROSITE" id="PS50016"/>
    </source>
</evidence>
<dbReference type="SUPFAM" id="SSF63748">
    <property type="entry name" value="Tudor/PWWP/MBT"/>
    <property type="match status" value="1"/>
</dbReference>
<evidence type="ECO:0000256" key="7">
    <source>
        <dbReference type="ARBA" id="ARBA00022990"/>
    </source>
</evidence>
<dbReference type="InterPro" id="IPR019786">
    <property type="entry name" value="Zinc_finger_PHD-type_CS"/>
</dbReference>
<keyword evidence="2" id="KW-0597">Phosphoprotein</keyword>
<keyword evidence="3" id="KW-0479">Metal-binding</keyword>
<evidence type="ECO:0000256" key="1">
    <source>
        <dbReference type="ARBA" id="ARBA00004123"/>
    </source>
</evidence>
<evidence type="ECO:0000313" key="17">
    <source>
        <dbReference type="EMBL" id="ORY33154.1"/>
    </source>
</evidence>
<feature type="domain" description="PWWP" evidence="15">
    <location>
        <begin position="1004"/>
        <end position="1080"/>
    </location>
</feature>
<dbReference type="PROSITE" id="PS50812">
    <property type="entry name" value="PWWP"/>
    <property type="match status" value="1"/>
</dbReference>
<dbReference type="CDD" id="cd15492">
    <property type="entry name" value="PHD_BRPF_JADE_like"/>
    <property type="match status" value="1"/>
</dbReference>
<keyword evidence="4" id="KW-0677">Repeat</keyword>
<feature type="compositionally biased region" description="Polar residues" evidence="12">
    <location>
        <begin position="694"/>
        <end position="704"/>
    </location>
</feature>
<dbReference type="Pfam" id="PF00439">
    <property type="entry name" value="Bromodomain"/>
    <property type="match status" value="1"/>
</dbReference>
<dbReference type="CDD" id="cd05839">
    <property type="entry name" value="PWWP_BRPF"/>
    <property type="match status" value="1"/>
</dbReference>
<evidence type="ECO:0000256" key="6">
    <source>
        <dbReference type="ARBA" id="ARBA00022833"/>
    </source>
</evidence>
<dbReference type="Pfam" id="PF10513">
    <property type="entry name" value="EPL1"/>
    <property type="match status" value="1"/>
</dbReference>
<dbReference type="FunFam" id="3.30.40.10:FF:000008">
    <property type="entry name" value="Bromodomain containing 1, isoform CRA_a"/>
    <property type="match status" value="1"/>
</dbReference>
<keyword evidence="7" id="KW-0007">Acetylation</keyword>
<feature type="region of interest" description="Disordered" evidence="12">
    <location>
        <begin position="771"/>
        <end position="1002"/>
    </location>
</feature>
<feature type="compositionally biased region" description="Acidic residues" evidence="12">
    <location>
        <begin position="1122"/>
        <end position="1137"/>
    </location>
</feature>
<proteinExistence type="predicted"/>
<dbReference type="InterPro" id="IPR001487">
    <property type="entry name" value="Bromodomain"/>
</dbReference>
<dbReference type="STRING" id="71784.A0A1Y2BEG0"/>
<keyword evidence="18" id="KW-1185">Reference proteome</keyword>
<dbReference type="GO" id="GO:0006357">
    <property type="term" value="P:regulation of transcription by RNA polymerase II"/>
    <property type="evidence" value="ECO:0007669"/>
    <property type="project" value="TreeGrafter"/>
</dbReference>
<dbReference type="GO" id="GO:0008270">
    <property type="term" value="F:zinc ion binding"/>
    <property type="evidence" value="ECO:0007669"/>
    <property type="project" value="UniProtKB-KW"/>
</dbReference>
<dbReference type="Proteomes" id="UP000193986">
    <property type="component" value="Unassembled WGS sequence"/>
</dbReference>
<evidence type="ECO:0000256" key="10">
    <source>
        <dbReference type="PROSITE-ProRule" id="PRU00035"/>
    </source>
</evidence>
<feature type="compositionally biased region" description="Polar residues" evidence="12">
    <location>
        <begin position="328"/>
        <end position="339"/>
    </location>
</feature>
<feature type="domain" description="PHD-type" evidence="14">
    <location>
        <begin position="134"/>
        <end position="184"/>
    </location>
</feature>
<dbReference type="SUPFAM" id="SSF57903">
    <property type="entry name" value="FYVE/PHD zinc finger"/>
    <property type="match status" value="2"/>
</dbReference>
<feature type="domain" description="PHD-type" evidence="16">
    <location>
        <begin position="188"/>
        <end position="300"/>
    </location>
</feature>
<dbReference type="EMBL" id="MCFC01000007">
    <property type="protein sequence ID" value="ORY33154.1"/>
    <property type="molecule type" value="Genomic_DNA"/>
</dbReference>
<evidence type="ECO:0000259" key="15">
    <source>
        <dbReference type="PROSITE" id="PS50812"/>
    </source>
</evidence>
<dbReference type="InterPro" id="IPR050701">
    <property type="entry name" value="Histone_Mod_Regulator"/>
</dbReference>
<dbReference type="InterPro" id="IPR018359">
    <property type="entry name" value="Bromodomain_CS"/>
</dbReference>
<evidence type="ECO:0000256" key="5">
    <source>
        <dbReference type="ARBA" id="ARBA00022771"/>
    </source>
</evidence>
<comment type="subcellular location">
    <subcellularLocation>
        <location evidence="1">Nucleus</location>
    </subcellularLocation>
</comment>
<comment type="caution">
    <text evidence="17">The sequence shown here is derived from an EMBL/GenBank/DDBJ whole genome shotgun (WGS) entry which is preliminary data.</text>
</comment>
<dbReference type="InterPro" id="IPR013083">
    <property type="entry name" value="Znf_RING/FYVE/PHD"/>
</dbReference>
<feature type="compositionally biased region" description="Polar residues" evidence="12">
    <location>
        <begin position="855"/>
        <end position="869"/>
    </location>
</feature>
<evidence type="ECO:0000256" key="11">
    <source>
        <dbReference type="PROSITE-ProRule" id="PRU00146"/>
    </source>
</evidence>
<feature type="compositionally biased region" description="Basic and acidic residues" evidence="12">
    <location>
        <begin position="648"/>
        <end position="672"/>
    </location>
</feature>
<feature type="compositionally biased region" description="Low complexity" evidence="12">
    <location>
        <begin position="830"/>
        <end position="849"/>
    </location>
</feature>
<dbReference type="PROSITE" id="PS50014">
    <property type="entry name" value="BROMODOMAIN_2"/>
    <property type="match status" value="1"/>
</dbReference>
<protein>
    <submittedName>
        <fullName evidence="17">Uncharacterized protein</fullName>
    </submittedName>
</protein>
<feature type="region of interest" description="Disordered" evidence="12">
    <location>
        <begin position="306"/>
        <end position="352"/>
    </location>
</feature>
<dbReference type="PROSITE" id="PS51805">
    <property type="entry name" value="EPHD"/>
    <property type="match status" value="1"/>
</dbReference>
<evidence type="ECO:0000256" key="12">
    <source>
        <dbReference type="SAM" id="MobiDB-lite"/>
    </source>
</evidence>
<dbReference type="SMART" id="SM00297">
    <property type="entry name" value="BROMO"/>
    <property type="match status" value="1"/>
</dbReference>
<evidence type="ECO:0000256" key="4">
    <source>
        <dbReference type="ARBA" id="ARBA00022737"/>
    </source>
</evidence>
<dbReference type="GO" id="GO:0005634">
    <property type="term" value="C:nucleus"/>
    <property type="evidence" value="ECO:0007669"/>
    <property type="project" value="UniProtKB-SubCell"/>
</dbReference>
<dbReference type="InterPro" id="IPR011011">
    <property type="entry name" value="Znf_FYVE_PHD"/>
</dbReference>
<dbReference type="OrthoDB" id="20839at2759"/>
<dbReference type="Pfam" id="PF13831">
    <property type="entry name" value="PHD_2"/>
    <property type="match status" value="1"/>
</dbReference>
<feature type="domain" description="Bromo" evidence="13">
    <location>
        <begin position="481"/>
        <end position="551"/>
    </location>
</feature>
<dbReference type="InterPro" id="IPR001965">
    <property type="entry name" value="Znf_PHD"/>
</dbReference>
<dbReference type="InterPro" id="IPR000313">
    <property type="entry name" value="PWWP_dom"/>
</dbReference>
<gene>
    <name evidence="17" type="ORF">BCR39DRAFT_521494</name>
</gene>
<dbReference type="InterPro" id="IPR034732">
    <property type="entry name" value="EPHD"/>
</dbReference>
<dbReference type="InterPro" id="IPR019542">
    <property type="entry name" value="Enhancer_polycomb-like_N"/>
</dbReference>
<dbReference type="FunFam" id="3.30.40.10:FF:000007">
    <property type="entry name" value="Bromodomain containing 1, isoform CRA_b"/>
    <property type="match status" value="1"/>
</dbReference>
<evidence type="ECO:0000313" key="18">
    <source>
        <dbReference type="Proteomes" id="UP000193986"/>
    </source>
</evidence>
<dbReference type="PANTHER" id="PTHR13793:SF107">
    <property type="entry name" value="BROMODOMAIN-CONTAINING PROTEIN HOMOLOG"/>
    <property type="match status" value="1"/>
</dbReference>
<dbReference type="PROSITE" id="PS01359">
    <property type="entry name" value="ZF_PHD_1"/>
    <property type="match status" value="1"/>
</dbReference>
<dbReference type="InParanoid" id="A0A1Y2BEG0"/>
<dbReference type="AlphaFoldDB" id="A0A1Y2BEG0"/>
<dbReference type="PROSITE" id="PS00633">
    <property type="entry name" value="BROMODOMAIN_1"/>
    <property type="match status" value="1"/>
</dbReference>
<dbReference type="PROSITE" id="PS50016">
    <property type="entry name" value="ZF_PHD_2"/>
    <property type="match status" value="1"/>
</dbReference>
<dbReference type="Gene3D" id="1.20.920.10">
    <property type="entry name" value="Bromodomain-like"/>
    <property type="match status" value="1"/>
</dbReference>
<evidence type="ECO:0000256" key="9">
    <source>
        <dbReference type="ARBA" id="ARBA00023242"/>
    </source>
</evidence>
<evidence type="ECO:0000256" key="8">
    <source>
        <dbReference type="ARBA" id="ARBA00023117"/>
    </source>
</evidence>
<dbReference type="Pfam" id="PF13832">
    <property type="entry name" value="zf-HC5HC2H_2"/>
    <property type="match status" value="1"/>
</dbReference>
<dbReference type="SMART" id="SM00293">
    <property type="entry name" value="PWWP"/>
    <property type="match status" value="1"/>
</dbReference>
<dbReference type="GO" id="GO:0006325">
    <property type="term" value="P:chromatin organization"/>
    <property type="evidence" value="ECO:0007669"/>
    <property type="project" value="UniProtKB-ARBA"/>
</dbReference>
<dbReference type="PANTHER" id="PTHR13793">
    <property type="entry name" value="PHD FINGER PROTEINS"/>
    <property type="match status" value="1"/>
</dbReference>
<reference evidence="17 18" key="1">
    <citation type="submission" date="2016-07" db="EMBL/GenBank/DDBJ databases">
        <title>Pervasive Adenine N6-methylation of Active Genes in Fungi.</title>
        <authorList>
            <consortium name="DOE Joint Genome Institute"/>
            <person name="Mondo S.J."/>
            <person name="Dannebaum R.O."/>
            <person name="Kuo R.C."/>
            <person name="Labutti K."/>
            <person name="Haridas S."/>
            <person name="Kuo A."/>
            <person name="Salamov A."/>
            <person name="Ahrendt S.R."/>
            <person name="Lipzen A."/>
            <person name="Sullivan W."/>
            <person name="Andreopoulos W.B."/>
            <person name="Clum A."/>
            <person name="Lindquist E."/>
            <person name="Daum C."/>
            <person name="Ramamoorthy G.K."/>
            <person name="Gryganskyi A."/>
            <person name="Culley D."/>
            <person name="Magnuson J.K."/>
            <person name="James T.Y."/>
            <person name="O'Malley M.A."/>
            <person name="Stajich J.E."/>
            <person name="Spatafora J.W."/>
            <person name="Visel A."/>
            <person name="Grigoriev I.V."/>
        </authorList>
    </citation>
    <scope>NUCLEOTIDE SEQUENCE [LARGE SCALE GENOMIC DNA]</scope>
    <source>
        <strain evidence="17 18">68-887.2</strain>
    </source>
</reference>
<feature type="region of interest" description="Disordered" evidence="12">
    <location>
        <begin position="630"/>
        <end position="678"/>
    </location>
</feature>
<dbReference type="Gene3D" id="2.30.30.140">
    <property type="match status" value="1"/>
</dbReference>
<dbReference type="SMART" id="SM00249">
    <property type="entry name" value="PHD"/>
    <property type="match status" value="2"/>
</dbReference>